<evidence type="ECO:0000313" key="3">
    <source>
        <dbReference type="Proteomes" id="UP001050975"/>
    </source>
</evidence>
<sequence>MTCNSTSWRNSLLAIITFFVYFYCDNYATFYCKINSAIKQFKKYILESIAIVINHNFLRIRRHVNLKIQFFVLLRVTVLNSPQKFPQIERVTV</sequence>
<keyword evidence="1" id="KW-0472">Membrane</keyword>
<keyword evidence="1" id="KW-1133">Transmembrane helix</keyword>
<gene>
    <name evidence="2" type="ORF">MiSe_15040</name>
</gene>
<feature type="transmembrane region" description="Helical" evidence="1">
    <location>
        <begin position="12"/>
        <end position="32"/>
    </location>
</feature>
<reference evidence="2" key="1">
    <citation type="submission" date="2019-10" db="EMBL/GenBank/DDBJ databases">
        <title>Draft genome sequece of Microseira wollei NIES-4236.</title>
        <authorList>
            <person name="Yamaguchi H."/>
            <person name="Suzuki S."/>
            <person name="Kawachi M."/>
        </authorList>
    </citation>
    <scope>NUCLEOTIDE SEQUENCE</scope>
    <source>
        <strain evidence="2">NIES-4236</strain>
    </source>
</reference>
<keyword evidence="3" id="KW-1185">Reference proteome</keyword>
<keyword evidence="1" id="KW-0812">Transmembrane</keyword>
<dbReference type="Proteomes" id="UP001050975">
    <property type="component" value="Unassembled WGS sequence"/>
</dbReference>
<name>A0AAV3X1X3_9CYAN</name>
<evidence type="ECO:0000256" key="1">
    <source>
        <dbReference type="SAM" id="Phobius"/>
    </source>
</evidence>
<evidence type="ECO:0000313" key="2">
    <source>
        <dbReference type="EMBL" id="GET36752.1"/>
    </source>
</evidence>
<organism evidence="2 3">
    <name type="scientific">Microseira wollei NIES-4236</name>
    <dbReference type="NCBI Taxonomy" id="2530354"/>
    <lineage>
        <taxon>Bacteria</taxon>
        <taxon>Bacillati</taxon>
        <taxon>Cyanobacteriota</taxon>
        <taxon>Cyanophyceae</taxon>
        <taxon>Oscillatoriophycideae</taxon>
        <taxon>Aerosakkonematales</taxon>
        <taxon>Aerosakkonemataceae</taxon>
        <taxon>Microseira</taxon>
    </lineage>
</organism>
<accession>A0AAV3X1X3</accession>
<proteinExistence type="predicted"/>
<dbReference type="EMBL" id="BLAY01000017">
    <property type="protein sequence ID" value="GET36752.1"/>
    <property type="molecule type" value="Genomic_DNA"/>
</dbReference>
<comment type="caution">
    <text evidence="2">The sequence shown here is derived from an EMBL/GenBank/DDBJ whole genome shotgun (WGS) entry which is preliminary data.</text>
</comment>
<protein>
    <recommendedName>
        <fullName evidence="4">Transposase</fullName>
    </recommendedName>
</protein>
<dbReference type="AlphaFoldDB" id="A0AAV3X1X3"/>
<evidence type="ECO:0008006" key="4">
    <source>
        <dbReference type="Google" id="ProtNLM"/>
    </source>
</evidence>